<feature type="compositionally biased region" description="Polar residues" evidence="2">
    <location>
        <begin position="315"/>
        <end position="340"/>
    </location>
</feature>
<evidence type="ECO:0000313" key="3">
    <source>
        <dbReference type="EMBL" id="SPO31503.1"/>
    </source>
</evidence>
<keyword evidence="1" id="KW-0175">Coiled coil</keyword>
<feature type="compositionally biased region" description="Polar residues" evidence="2">
    <location>
        <begin position="489"/>
        <end position="501"/>
    </location>
</feature>
<protein>
    <submittedName>
        <fullName evidence="3">Uncharacterized protein</fullName>
    </submittedName>
</protein>
<feature type="region of interest" description="Disordered" evidence="2">
    <location>
        <begin position="272"/>
        <end position="352"/>
    </location>
</feature>
<evidence type="ECO:0000256" key="1">
    <source>
        <dbReference type="SAM" id="Coils"/>
    </source>
</evidence>
<feature type="coiled-coil region" evidence="1">
    <location>
        <begin position="134"/>
        <end position="161"/>
    </location>
</feature>
<proteinExistence type="predicted"/>
<feature type="compositionally biased region" description="Low complexity" evidence="2">
    <location>
        <begin position="166"/>
        <end position="184"/>
    </location>
</feature>
<feature type="region of interest" description="Disordered" evidence="2">
    <location>
        <begin position="478"/>
        <end position="507"/>
    </location>
</feature>
<feature type="region of interest" description="Disordered" evidence="2">
    <location>
        <begin position="162"/>
        <end position="186"/>
    </location>
</feature>
<accession>A0A5C3ELK4</accession>
<keyword evidence="4" id="KW-1185">Reference proteome</keyword>
<reference evidence="3 4" key="1">
    <citation type="submission" date="2018-03" db="EMBL/GenBank/DDBJ databases">
        <authorList>
            <person name="Guldener U."/>
        </authorList>
    </citation>
    <scope>NUCLEOTIDE SEQUENCE [LARGE SCALE GENOMIC DNA]</scope>
    <source>
        <strain evidence="3 4">NBRC100155</strain>
    </source>
</reference>
<sequence length="538" mass="58791">MLLVDHRGQFWDTNTITKTLQILCHQYISTVSLGLSMRTWRQLAVSIDHKLIRPKRAKVEEEEDDAHDLQVGHSTSTAEQHYGLDASMLHQLTPESMETMLDVSERWHAFWAMPSRFKEEVRSYKSIANGGDTAAEQAKEVKAMKRMLESVAEEVRCVRQKIEHPSASTSTATNSTPAQTASTSLRSAFMPAPITSTLFKVTGSHRTKTLEQAYALNAIYAKESPLIIVMATATCSAGLHRASLAISSGHIPNKLKLANKSDCWYQERKDNRGEERYSEQPTHVAAASTQKALKRQLDSPRRSRATGTPKEASPVASTSASGTDQRHSANVATTSLSAAKTTTTHTPDPDYHYTKVLPIIQSSGFGKTKMCVHLSFFQPGMLICICPSSASNLAVSFPPQDKKVSGPSGTVQGAAALGLRTSSRAAKAARHTAANCWSTVVYALAVLLHRKEDFLKELSAKPPETLCKHSKLSSYGLLPSRSEDRTMSRTHAASTKGGSRLSSKEKAATPLEELLHPSAWSNMLKRICDKATLGLSGY</sequence>
<evidence type="ECO:0000256" key="2">
    <source>
        <dbReference type="SAM" id="MobiDB-lite"/>
    </source>
</evidence>
<name>A0A5C3ELK4_9BASI</name>
<dbReference type="AlphaFoldDB" id="A0A5C3ELK4"/>
<gene>
    <name evidence="3" type="ORF">UTRI_06633</name>
</gene>
<dbReference type="EMBL" id="OOIN01000038">
    <property type="protein sequence ID" value="SPO31503.1"/>
    <property type="molecule type" value="Genomic_DNA"/>
</dbReference>
<dbReference type="Proteomes" id="UP000324022">
    <property type="component" value="Unassembled WGS sequence"/>
</dbReference>
<evidence type="ECO:0000313" key="4">
    <source>
        <dbReference type="Proteomes" id="UP000324022"/>
    </source>
</evidence>
<dbReference type="OrthoDB" id="107110at2759"/>
<organism evidence="3 4">
    <name type="scientific">Ustilago trichophora</name>
    <dbReference type="NCBI Taxonomy" id="86804"/>
    <lineage>
        <taxon>Eukaryota</taxon>
        <taxon>Fungi</taxon>
        <taxon>Dikarya</taxon>
        <taxon>Basidiomycota</taxon>
        <taxon>Ustilaginomycotina</taxon>
        <taxon>Ustilaginomycetes</taxon>
        <taxon>Ustilaginales</taxon>
        <taxon>Ustilaginaceae</taxon>
        <taxon>Ustilago</taxon>
    </lineage>
</organism>